<dbReference type="InterPro" id="IPR032675">
    <property type="entry name" value="LRR_dom_sf"/>
</dbReference>
<accession>A0A0D2B9P3</accession>
<dbReference type="VEuPathDB" id="FungiDB:PV09_01852"/>
<dbReference type="OrthoDB" id="5283561at2759"/>
<organism evidence="1 2">
    <name type="scientific">Verruconis gallopava</name>
    <dbReference type="NCBI Taxonomy" id="253628"/>
    <lineage>
        <taxon>Eukaryota</taxon>
        <taxon>Fungi</taxon>
        <taxon>Dikarya</taxon>
        <taxon>Ascomycota</taxon>
        <taxon>Pezizomycotina</taxon>
        <taxon>Dothideomycetes</taxon>
        <taxon>Pleosporomycetidae</taxon>
        <taxon>Venturiales</taxon>
        <taxon>Sympoventuriaceae</taxon>
        <taxon>Verruconis</taxon>
    </lineage>
</organism>
<evidence type="ECO:0000313" key="1">
    <source>
        <dbReference type="EMBL" id="KIW07949.1"/>
    </source>
</evidence>
<dbReference type="Gene3D" id="3.80.10.10">
    <property type="entry name" value="Ribonuclease Inhibitor"/>
    <property type="match status" value="1"/>
</dbReference>
<dbReference type="RefSeq" id="XP_016217818.1">
    <property type="nucleotide sequence ID" value="XM_016354806.1"/>
</dbReference>
<name>A0A0D2B9P3_9PEZI</name>
<dbReference type="EMBL" id="KN847532">
    <property type="protein sequence ID" value="KIW07949.1"/>
    <property type="molecule type" value="Genomic_DNA"/>
</dbReference>
<proteinExistence type="predicted"/>
<dbReference type="AlphaFoldDB" id="A0A0D2B9P3"/>
<evidence type="ECO:0000313" key="2">
    <source>
        <dbReference type="Proteomes" id="UP000053259"/>
    </source>
</evidence>
<keyword evidence="2" id="KW-1185">Reference proteome</keyword>
<gene>
    <name evidence="1" type="ORF">PV09_01852</name>
</gene>
<sequence>MHLNEFPTEILASILKYAAEFNEREGVTFTFGLSQPLLRDQKKVQRYVRGPVPPPLLKWDSTASIRQVCRRWHDWGLGYVFRDIYVRRWRGGERWCDLSLQRDKYSLYEMIDNPRGERVYRNPYQTLTRTRDFFAELPQFAVNVRRLWFDGLYVPETDAQIIEILHSCRNLTTVTLPWTLLRNASPRDWAELLGVRQAAPLHTLELHAIDLPEKQAQEVLSVTDQRPLDSRMVDFSQLRRLKLFGDTKTRPINDDDLKAIARTATSLEDFQITCMSTVTLDGVMAIVKASRNTLRVLEHSPRAQDGFSHPHPGVYSENEHICDILTSCPKLQDLSISLPSMCASLFSNTRVLWKGDCQVRALHLCGHEEGSTSNAAIVAMKDLLRQARRLITCRANAYFPEQLTIELFFGDYIFDPHIESVHGDFSMAELISQGTWPSRKMLSRKGPYGTTGLYGKKDEEHPFDRVSEDDFFSGVGRTLVQL</sequence>
<dbReference type="Proteomes" id="UP000053259">
    <property type="component" value="Unassembled WGS sequence"/>
</dbReference>
<reference evidence="1 2" key="1">
    <citation type="submission" date="2015-01" db="EMBL/GenBank/DDBJ databases">
        <title>The Genome Sequence of Ochroconis gallopava CBS43764.</title>
        <authorList>
            <consortium name="The Broad Institute Genomics Platform"/>
            <person name="Cuomo C."/>
            <person name="de Hoog S."/>
            <person name="Gorbushina A."/>
            <person name="Stielow B."/>
            <person name="Teixiera M."/>
            <person name="Abouelleil A."/>
            <person name="Chapman S.B."/>
            <person name="Priest M."/>
            <person name="Young S.K."/>
            <person name="Wortman J."/>
            <person name="Nusbaum C."/>
            <person name="Birren B."/>
        </authorList>
    </citation>
    <scope>NUCLEOTIDE SEQUENCE [LARGE SCALE GENOMIC DNA]</scope>
    <source>
        <strain evidence="1 2">CBS 43764</strain>
    </source>
</reference>
<dbReference type="HOGENOM" id="CLU_052363_0_0_1"/>
<protein>
    <submittedName>
        <fullName evidence="1">Uncharacterized protein</fullName>
    </submittedName>
</protein>
<dbReference type="GeneID" id="27309825"/>
<dbReference type="InParanoid" id="A0A0D2B9P3"/>